<dbReference type="Pfam" id="PF03572">
    <property type="entry name" value="Peptidase_S41"/>
    <property type="match status" value="1"/>
</dbReference>
<protein>
    <recommendedName>
        <fullName evidence="1">Tail specific protease domain-containing protein</fullName>
    </recommendedName>
</protein>
<dbReference type="InterPro" id="IPR029045">
    <property type="entry name" value="ClpP/crotonase-like_dom_sf"/>
</dbReference>
<dbReference type="EMBL" id="LNVX01000233">
    <property type="protein sequence ID" value="OEG71128.1"/>
    <property type="molecule type" value="Genomic_DNA"/>
</dbReference>
<accession>A0A1E5IME9</accession>
<sequence length="65" mass="7151">MSGAMLDFEKTLVIGNNAFGKRRLQSVVHLSNGAVLRLAVAEHCLPSGFPINRSDDKNCKERHNS</sequence>
<dbReference type="InterPro" id="IPR005151">
    <property type="entry name" value="Tail-specific_protease"/>
</dbReference>
<name>A0A1E5IME9_ENDTX</name>
<keyword evidence="3" id="KW-1185">Reference proteome</keyword>
<dbReference type="Gene3D" id="3.30.750.44">
    <property type="match status" value="1"/>
</dbReference>
<gene>
    <name evidence="2" type="ORF">ATZ36_00165</name>
</gene>
<dbReference type="AlphaFoldDB" id="A0A1E5IME9"/>
<dbReference type="Gene3D" id="3.90.226.10">
    <property type="entry name" value="2-enoyl-CoA Hydratase, Chain A, domain 1"/>
    <property type="match status" value="1"/>
</dbReference>
<feature type="domain" description="Tail specific protease" evidence="1">
    <location>
        <begin position="2"/>
        <end position="52"/>
    </location>
</feature>
<dbReference type="SUPFAM" id="SSF52096">
    <property type="entry name" value="ClpP/crotonase"/>
    <property type="match status" value="1"/>
</dbReference>
<dbReference type="GO" id="GO:0008236">
    <property type="term" value="F:serine-type peptidase activity"/>
    <property type="evidence" value="ECO:0007669"/>
    <property type="project" value="InterPro"/>
</dbReference>
<evidence type="ECO:0000259" key="1">
    <source>
        <dbReference type="Pfam" id="PF03572"/>
    </source>
</evidence>
<dbReference type="Proteomes" id="UP000095237">
    <property type="component" value="Unassembled WGS sequence"/>
</dbReference>
<dbReference type="GO" id="GO:0006508">
    <property type="term" value="P:proteolysis"/>
    <property type="evidence" value="ECO:0007669"/>
    <property type="project" value="InterPro"/>
</dbReference>
<organism evidence="2 3">
    <name type="scientific">Endomicrobium trichonymphae</name>
    <dbReference type="NCBI Taxonomy" id="1408204"/>
    <lineage>
        <taxon>Bacteria</taxon>
        <taxon>Pseudomonadati</taxon>
        <taxon>Elusimicrobiota</taxon>
        <taxon>Endomicrobiia</taxon>
        <taxon>Endomicrobiales</taxon>
        <taxon>Endomicrobiaceae</taxon>
        <taxon>Candidatus Endomicrobiellum</taxon>
    </lineage>
</organism>
<evidence type="ECO:0000313" key="3">
    <source>
        <dbReference type="Proteomes" id="UP000095237"/>
    </source>
</evidence>
<reference evidence="2 3" key="1">
    <citation type="submission" date="2015-11" db="EMBL/GenBank/DDBJ databases">
        <title>Evidence for parallel genomic evolution in an endosymbiosis of termite gut flagellates.</title>
        <authorList>
            <person name="Zheng H."/>
        </authorList>
    </citation>
    <scope>NUCLEOTIDE SEQUENCE [LARGE SCALE GENOMIC DNA]</scope>
    <source>
        <strain evidence="2 3">CET450</strain>
    </source>
</reference>
<proteinExistence type="predicted"/>
<comment type="caution">
    <text evidence="2">The sequence shown here is derived from an EMBL/GenBank/DDBJ whole genome shotgun (WGS) entry which is preliminary data.</text>
</comment>
<evidence type="ECO:0000313" key="2">
    <source>
        <dbReference type="EMBL" id="OEG71128.1"/>
    </source>
</evidence>